<evidence type="ECO:0000313" key="2">
    <source>
        <dbReference type="EMBL" id="PGH31981.1"/>
    </source>
</evidence>
<comment type="caution">
    <text evidence="2">The sequence shown here is derived from an EMBL/GenBank/DDBJ whole genome shotgun (WGS) entry which is preliminary data.</text>
</comment>
<accession>A0A2B7ZF22</accession>
<organism evidence="2 3">
    <name type="scientific">[Emmonsia] crescens</name>
    <dbReference type="NCBI Taxonomy" id="73230"/>
    <lineage>
        <taxon>Eukaryota</taxon>
        <taxon>Fungi</taxon>
        <taxon>Dikarya</taxon>
        <taxon>Ascomycota</taxon>
        <taxon>Pezizomycotina</taxon>
        <taxon>Eurotiomycetes</taxon>
        <taxon>Eurotiomycetidae</taxon>
        <taxon>Onygenales</taxon>
        <taxon>Ajellomycetaceae</taxon>
        <taxon>Emergomyces</taxon>
    </lineage>
</organism>
<dbReference type="EMBL" id="PDND01000108">
    <property type="protein sequence ID" value="PGH31981.1"/>
    <property type="molecule type" value="Genomic_DNA"/>
</dbReference>
<gene>
    <name evidence="2" type="ORF">GX50_05246</name>
</gene>
<proteinExistence type="predicted"/>
<protein>
    <submittedName>
        <fullName evidence="2">Uncharacterized protein</fullName>
    </submittedName>
</protein>
<feature type="chain" id="PRO_5011998995" evidence="1">
    <location>
        <begin position="25"/>
        <end position="189"/>
    </location>
</feature>
<feature type="signal peptide" evidence="1">
    <location>
        <begin position="1"/>
        <end position="24"/>
    </location>
</feature>
<name>A0A2B7ZF22_9EURO</name>
<keyword evidence="1" id="KW-0732">Signal</keyword>
<reference evidence="2 3" key="1">
    <citation type="submission" date="2017-10" db="EMBL/GenBank/DDBJ databases">
        <title>Comparative genomics in systemic dimorphic fungi from Ajellomycetaceae.</title>
        <authorList>
            <person name="Munoz J.F."/>
            <person name="Mcewen J.G."/>
            <person name="Clay O.K."/>
            <person name="Cuomo C.A."/>
        </authorList>
    </citation>
    <scope>NUCLEOTIDE SEQUENCE [LARGE SCALE GENOMIC DNA]</scope>
    <source>
        <strain evidence="2 3">UAMH4076</strain>
    </source>
</reference>
<dbReference type="Proteomes" id="UP000226031">
    <property type="component" value="Unassembled WGS sequence"/>
</dbReference>
<sequence>MKLLRPNPLGSLFILVVAVQGVTSMLTVSKPQRNDPLDVIRQLKGDPDGFKHLGDDGILRSYDGNGTVIDYARFDQDQLMAVAGWAGSPDEKDHLKNLWKDVDTLKVEENQIWAPPSHLRPAVLKEQGLYDQLRDEEEGRLDSFEGMKEKRREQVRCRELYCPNKRACDLALCDDCLVIDSMRKGRCVN</sequence>
<keyword evidence="3" id="KW-1185">Reference proteome</keyword>
<dbReference type="STRING" id="73230.A0A2B7ZF22"/>
<dbReference type="VEuPathDB" id="FungiDB:EMCG_02610"/>
<evidence type="ECO:0000313" key="3">
    <source>
        <dbReference type="Proteomes" id="UP000226031"/>
    </source>
</evidence>
<evidence type="ECO:0000256" key="1">
    <source>
        <dbReference type="SAM" id="SignalP"/>
    </source>
</evidence>
<dbReference type="AlphaFoldDB" id="A0A2B7ZF22"/>